<evidence type="ECO:0000256" key="1">
    <source>
        <dbReference type="SAM" id="MobiDB-lite"/>
    </source>
</evidence>
<sequence length="413" mass="43763">MTAPSPGEQIAAALRRSPLHIDPSLESALPADRRRRVLAELERQPRPTYVVLVPIIAGGTWQEPDQLASVVQSRLGRPGVFITLGKYAGDLNARLLPDDPRDDRGTAVRRAALAVSLDPDFRKAPLADRLDRTLELLRTGKGEEEYRRQSAALDARARARSATARPGAAGGAGDGDGGGALVPALGGAAVAAAAVGGLLLWRQRRMAASARARPGAGDALLPRAVFATADRATRDELRAQASAEVIAFGELLDRTDLPGGDPAVRDPLGRALDAYSAAGKVLDDAAGVPDLAGVLVLVDQGRDALASAVSLAAGGPEIPSEPLCFFNPLHGDAAVRITWRPPGTRRSLRVRACRECARTAKDRGTPKHLLDERGGRPVPYFEVAPETSVWAETGYGQLRGDLIERILRGEHNR</sequence>
<keyword evidence="2" id="KW-0812">Transmembrane</keyword>
<reference evidence="3 4" key="1">
    <citation type="submission" date="2020-10" db="EMBL/GenBank/DDBJ databases">
        <title>Sequencing the genomes of 1000 actinobacteria strains.</title>
        <authorList>
            <person name="Klenk H.-P."/>
        </authorList>
    </citation>
    <scope>NUCLEOTIDE SEQUENCE [LARGE SCALE GENOMIC DNA]</scope>
    <source>
        <strain evidence="3 4">DSM 46744</strain>
    </source>
</reference>
<feature type="transmembrane region" description="Helical" evidence="2">
    <location>
        <begin position="180"/>
        <end position="201"/>
    </location>
</feature>
<keyword evidence="4" id="KW-1185">Reference proteome</keyword>
<accession>A0ABR9K0Y4</accession>
<evidence type="ECO:0000256" key="2">
    <source>
        <dbReference type="SAM" id="Phobius"/>
    </source>
</evidence>
<evidence type="ECO:0000313" key="4">
    <source>
        <dbReference type="Proteomes" id="UP000627838"/>
    </source>
</evidence>
<comment type="caution">
    <text evidence="3">The sequence shown here is derived from an EMBL/GenBank/DDBJ whole genome shotgun (WGS) entry which is preliminary data.</text>
</comment>
<protein>
    <submittedName>
        <fullName evidence="3">Uncharacterized protein</fullName>
    </submittedName>
</protein>
<keyword evidence="2" id="KW-1133">Transmembrane helix</keyword>
<feature type="region of interest" description="Disordered" evidence="1">
    <location>
        <begin position="147"/>
        <end position="174"/>
    </location>
</feature>
<gene>
    <name evidence="3" type="ORF">H4W34_006327</name>
</gene>
<dbReference type="EMBL" id="JADBDZ010000001">
    <property type="protein sequence ID" value="MBE1536494.1"/>
    <property type="molecule type" value="Genomic_DNA"/>
</dbReference>
<keyword evidence="2" id="KW-0472">Membrane</keyword>
<evidence type="ECO:0000313" key="3">
    <source>
        <dbReference type="EMBL" id="MBE1536494.1"/>
    </source>
</evidence>
<name>A0ABR9K0Y4_9ACTN</name>
<proteinExistence type="predicted"/>
<dbReference type="RefSeq" id="WP_192762522.1">
    <property type="nucleotide sequence ID" value="NZ_JADBDZ010000001.1"/>
</dbReference>
<organism evidence="3 4">
    <name type="scientific">Actinomadura algeriensis</name>
    <dbReference type="NCBI Taxonomy" id="1679523"/>
    <lineage>
        <taxon>Bacteria</taxon>
        <taxon>Bacillati</taxon>
        <taxon>Actinomycetota</taxon>
        <taxon>Actinomycetes</taxon>
        <taxon>Streptosporangiales</taxon>
        <taxon>Thermomonosporaceae</taxon>
        <taxon>Actinomadura</taxon>
    </lineage>
</organism>
<dbReference type="Proteomes" id="UP000627838">
    <property type="component" value="Unassembled WGS sequence"/>
</dbReference>